<name>A0A4Q4M6E2_9PLEO</name>
<feature type="domain" description="Heterokaryon incompatibility" evidence="1">
    <location>
        <begin position="61"/>
        <end position="160"/>
    </location>
</feature>
<protein>
    <recommendedName>
        <fullName evidence="1">Heterokaryon incompatibility domain-containing protein</fullName>
    </recommendedName>
</protein>
<evidence type="ECO:0000259" key="1">
    <source>
        <dbReference type="Pfam" id="PF06985"/>
    </source>
</evidence>
<dbReference type="Pfam" id="PF06985">
    <property type="entry name" value="HET"/>
    <property type="match status" value="1"/>
</dbReference>
<evidence type="ECO:0000313" key="2">
    <source>
        <dbReference type="EMBL" id="RYN44857.1"/>
    </source>
</evidence>
<gene>
    <name evidence="2" type="ORF">AA0114_g9534</name>
</gene>
<reference evidence="3" key="1">
    <citation type="journal article" date="2019" name="bioRxiv">
        <title>Genomics, evolutionary history and diagnostics of the Alternaria alternata species group including apple and Asian pear pathotypes.</title>
        <authorList>
            <person name="Armitage A.D."/>
            <person name="Cockerton H.M."/>
            <person name="Sreenivasaprasad S."/>
            <person name="Woodhall J.W."/>
            <person name="Lane C.R."/>
            <person name="Harrison R.J."/>
            <person name="Clarkson J.P."/>
        </authorList>
    </citation>
    <scope>NUCLEOTIDE SEQUENCE [LARGE SCALE GENOMIC DNA]</scope>
    <source>
        <strain evidence="3">FERA 1082</strain>
    </source>
</reference>
<dbReference type="AlphaFoldDB" id="A0A4Q4M6E2"/>
<dbReference type="PANTHER" id="PTHR24148">
    <property type="entry name" value="ANKYRIN REPEAT DOMAIN-CONTAINING PROTEIN 39 HOMOLOG-RELATED"/>
    <property type="match status" value="1"/>
</dbReference>
<sequence length="283" mass="32022">MAQRIVSKFKRRSKKTTSDIYVPLDAKSRTIRVLHLQPGTWEDDVCAELQVASIARVRRRYITISYTWGSEGVARQVLISCNGKPVPISRNLFTALRKLRRPDHTVLLWADALCINQADPLERTQQVGMMGEIYSNSRETVIWLGEPMPNEEVVACFSNDPTSRIAWKGDSNDHLLRNSFILDFEGSCTAEQSAASAVSSTRPGPDIFGAFCLIQDFAEGTLYPLLKLLDRNKATILDQIEHPRRHAFTVTNAHWRQLLSLRVWEGLAKLMSMAWVPLSDLII</sequence>
<accession>A0A4Q4M6E2</accession>
<dbReference type="PANTHER" id="PTHR24148:SF82">
    <property type="entry name" value="HETEROKARYON INCOMPATIBILITY DOMAIN-CONTAINING PROTEIN"/>
    <property type="match status" value="1"/>
</dbReference>
<dbReference type="Proteomes" id="UP000292402">
    <property type="component" value="Unassembled WGS sequence"/>
</dbReference>
<dbReference type="InterPro" id="IPR010730">
    <property type="entry name" value="HET"/>
</dbReference>
<organism evidence="2 3">
    <name type="scientific">Alternaria tenuissima</name>
    <dbReference type="NCBI Taxonomy" id="119927"/>
    <lineage>
        <taxon>Eukaryota</taxon>
        <taxon>Fungi</taxon>
        <taxon>Dikarya</taxon>
        <taxon>Ascomycota</taxon>
        <taxon>Pezizomycotina</taxon>
        <taxon>Dothideomycetes</taxon>
        <taxon>Pleosporomycetidae</taxon>
        <taxon>Pleosporales</taxon>
        <taxon>Pleosporineae</taxon>
        <taxon>Pleosporaceae</taxon>
        <taxon>Alternaria</taxon>
        <taxon>Alternaria sect. Alternaria</taxon>
        <taxon>Alternaria alternata complex</taxon>
    </lineage>
</organism>
<comment type="caution">
    <text evidence="2">The sequence shown here is derived from an EMBL/GenBank/DDBJ whole genome shotgun (WGS) entry which is preliminary data.</text>
</comment>
<dbReference type="InterPro" id="IPR052895">
    <property type="entry name" value="HetReg/Transcr_Mod"/>
</dbReference>
<proteinExistence type="predicted"/>
<evidence type="ECO:0000313" key="3">
    <source>
        <dbReference type="Proteomes" id="UP000292402"/>
    </source>
</evidence>
<dbReference type="EMBL" id="PDXA01000038">
    <property type="protein sequence ID" value="RYN44857.1"/>
    <property type="molecule type" value="Genomic_DNA"/>
</dbReference>